<sequence>MAAFYEKWGLARRLAPLAFVCAALLHLPGICRGQSPDLTQITGQSRINWNAGFIRAKGVFHWKGRNTKDPKSLRPALCEAKEDAVRNLFKTLWDIHIDSDVVISDAVSEDVGMLNRMIGFIKALPVSGYKWGHDGFLEVEIQMDMRGEFAQLALPPDIRKLESIKPLISGKKRELKPASNGKEISPDVFTGLVVDAKGIGVLPSMSPRILDRGGKEIYGAAFVSREFAVQNGMSGYMTDLKAAQKSPRVGKNPLVARGLMSAGPGRSDIVISDLDASKLRGSSEHLVFLKKCGVIIVTD</sequence>
<gene>
    <name evidence="1" type="ORF">EPICR_20068</name>
</gene>
<reference evidence="1" key="1">
    <citation type="submission" date="2019-01" db="EMBL/GenBank/DDBJ databases">
        <authorList>
            <consortium name="Genoscope - CEA"/>
            <person name="William W."/>
        </authorList>
    </citation>
    <scope>NUCLEOTIDE SEQUENCE</scope>
    <source>
        <strain evidence="1">CR-1</strain>
    </source>
</reference>
<organism evidence="1">
    <name type="scientific">uncultured Desulfobacteraceae bacterium</name>
    <dbReference type="NCBI Taxonomy" id="218296"/>
    <lineage>
        <taxon>Bacteria</taxon>
        <taxon>Pseudomonadati</taxon>
        <taxon>Thermodesulfobacteriota</taxon>
        <taxon>Desulfobacteria</taxon>
        <taxon>Desulfobacterales</taxon>
        <taxon>Desulfobacteraceae</taxon>
        <taxon>environmental samples</taxon>
    </lineage>
</organism>
<dbReference type="AlphaFoldDB" id="A0A484HFZ1"/>
<evidence type="ECO:0000313" key="1">
    <source>
        <dbReference type="EMBL" id="VEN73603.1"/>
    </source>
</evidence>
<proteinExistence type="predicted"/>
<name>A0A484HFZ1_9BACT</name>
<protein>
    <submittedName>
        <fullName evidence="1">Uncharacterized protein</fullName>
    </submittedName>
</protein>
<accession>A0A484HFZ1</accession>
<dbReference type="EMBL" id="CAACVI010000012">
    <property type="protein sequence ID" value="VEN73603.1"/>
    <property type="molecule type" value="Genomic_DNA"/>
</dbReference>